<reference evidence="3" key="1">
    <citation type="journal article" date="2014" name="Int. J. Syst. Evol. Microbiol.">
        <title>Complete genome sequence of Corynebacterium casei LMG S-19264T (=DSM 44701T), isolated from a smear-ripened cheese.</title>
        <authorList>
            <consortium name="US DOE Joint Genome Institute (JGI-PGF)"/>
            <person name="Walter F."/>
            <person name="Albersmeier A."/>
            <person name="Kalinowski J."/>
            <person name="Ruckert C."/>
        </authorList>
    </citation>
    <scope>NUCLEOTIDE SEQUENCE</scope>
    <source>
        <strain evidence="3">CGMCC 4.7272</strain>
    </source>
</reference>
<feature type="domain" description="FAD-binding" evidence="2">
    <location>
        <begin position="17"/>
        <end position="350"/>
    </location>
</feature>
<evidence type="ECO:0000256" key="1">
    <source>
        <dbReference type="ARBA" id="ARBA00023002"/>
    </source>
</evidence>
<reference evidence="3" key="2">
    <citation type="submission" date="2020-09" db="EMBL/GenBank/DDBJ databases">
        <authorList>
            <person name="Sun Q."/>
            <person name="Zhou Y."/>
        </authorList>
    </citation>
    <scope>NUCLEOTIDE SEQUENCE</scope>
    <source>
        <strain evidence="3">CGMCC 4.7272</strain>
    </source>
</reference>
<dbReference type="GO" id="GO:0071949">
    <property type="term" value="F:FAD binding"/>
    <property type="evidence" value="ECO:0007669"/>
    <property type="project" value="InterPro"/>
</dbReference>
<dbReference type="GO" id="GO:0016491">
    <property type="term" value="F:oxidoreductase activity"/>
    <property type="evidence" value="ECO:0007669"/>
    <property type="project" value="UniProtKB-KW"/>
</dbReference>
<gene>
    <name evidence="3" type="ORF">GCM10012282_63780</name>
</gene>
<dbReference type="InterPro" id="IPR050631">
    <property type="entry name" value="PheA/TfdB_FAD_monoxygenase"/>
</dbReference>
<dbReference type="InterPro" id="IPR002938">
    <property type="entry name" value="FAD-bd"/>
</dbReference>
<dbReference type="RefSeq" id="WP_229695496.1">
    <property type="nucleotide sequence ID" value="NZ_BAABER010000028.1"/>
</dbReference>
<dbReference type="PRINTS" id="PR00420">
    <property type="entry name" value="RNGMNOXGNASE"/>
</dbReference>
<keyword evidence="1" id="KW-0560">Oxidoreductase</keyword>
<keyword evidence="4" id="KW-1185">Reference proteome</keyword>
<comment type="caution">
    <text evidence="3">The sequence shown here is derived from an EMBL/GenBank/DDBJ whole genome shotgun (WGS) entry which is preliminary data.</text>
</comment>
<name>A0A917LB30_9ACTN</name>
<proteinExistence type="predicted"/>
<dbReference type="PANTHER" id="PTHR43476">
    <property type="entry name" value="3-(3-HYDROXY-PHENYL)PROPIONATE/3-HYDROXYCINNAMIC ACID HYDROXYLASE"/>
    <property type="match status" value="1"/>
</dbReference>
<dbReference type="InterPro" id="IPR036188">
    <property type="entry name" value="FAD/NAD-bd_sf"/>
</dbReference>
<dbReference type="EMBL" id="BMMU01000027">
    <property type="protein sequence ID" value="GGJ57701.1"/>
    <property type="molecule type" value="Genomic_DNA"/>
</dbReference>
<evidence type="ECO:0000259" key="2">
    <source>
        <dbReference type="Pfam" id="PF01494"/>
    </source>
</evidence>
<dbReference type="Pfam" id="PF01494">
    <property type="entry name" value="FAD_binding_3"/>
    <property type="match status" value="1"/>
</dbReference>
<dbReference type="SUPFAM" id="SSF51905">
    <property type="entry name" value="FAD/NAD(P)-binding domain"/>
    <property type="match status" value="1"/>
</dbReference>
<organism evidence="3 4">
    <name type="scientific">Streptomyces lacrimifluminis</name>
    <dbReference type="NCBI Taxonomy" id="1500077"/>
    <lineage>
        <taxon>Bacteria</taxon>
        <taxon>Bacillati</taxon>
        <taxon>Actinomycetota</taxon>
        <taxon>Actinomycetes</taxon>
        <taxon>Kitasatosporales</taxon>
        <taxon>Streptomycetaceae</taxon>
        <taxon>Streptomyces</taxon>
    </lineage>
</organism>
<evidence type="ECO:0000313" key="3">
    <source>
        <dbReference type="EMBL" id="GGJ57701.1"/>
    </source>
</evidence>
<accession>A0A917LB30</accession>
<dbReference type="Gene3D" id="3.50.50.60">
    <property type="entry name" value="FAD/NAD(P)-binding domain"/>
    <property type="match status" value="1"/>
</dbReference>
<dbReference type="PANTHER" id="PTHR43476:SF5">
    <property type="entry name" value="FAD-DEPENDENT MONOOXYGENASE"/>
    <property type="match status" value="1"/>
</dbReference>
<protein>
    <recommendedName>
        <fullName evidence="2">FAD-binding domain-containing protein</fullName>
    </recommendedName>
</protein>
<sequence>MTGSDRARPAGNAAVHTQVCIIGGGPAGMTLGLELARRSVEVVIVEQSGHFDRSFRGESISPDSVWLLERLGILDKVRDQTLETRRMQIMDGGRVVLDADFSAFDQPCRYPMELPQPPLLTALAEEGASLPGFTLLRRSTAVELLRDGEAVTGVRVRGPEGDVEVRAALTVGADGRFSKVRQMAGLPYEKIPLERDFVWFKVPVPEAWDPHTYRVRILGNRHGLFIPTVPDLVRVGFNIPKGGLREMRGQGLPALYERIDELAPEISQEVRESVTSWSDTSMLDIFTTVVSRWSMPGLVLIGDAAHTLTPVLGQGVNHAITDAVMLAPLVAPVLRGSGDHRSALLRATERFQHEREKAVARSRDLQLRQERAFALSGTVPVALRKLAYRLVSSNDALKKRIVAGIYYPLQEAHRTGRTVVRVAPTVPTAPAVPTAHLGADPSDV</sequence>
<dbReference type="Proteomes" id="UP000625682">
    <property type="component" value="Unassembled WGS sequence"/>
</dbReference>
<dbReference type="AlphaFoldDB" id="A0A917LB30"/>
<evidence type="ECO:0000313" key="4">
    <source>
        <dbReference type="Proteomes" id="UP000625682"/>
    </source>
</evidence>